<dbReference type="SUPFAM" id="SSF56672">
    <property type="entry name" value="DNA/RNA polymerases"/>
    <property type="match status" value="1"/>
</dbReference>
<dbReference type="GeneID" id="130461395"/>
<evidence type="ECO:0000313" key="2">
    <source>
        <dbReference type="Proteomes" id="UP000813463"/>
    </source>
</evidence>
<evidence type="ECO:0000259" key="1">
    <source>
        <dbReference type="Pfam" id="PF00078"/>
    </source>
</evidence>
<evidence type="ECO:0000313" key="3">
    <source>
        <dbReference type="RefSeq" id="XP_056685466.1"/>
    </source>
</evidence>
<dbReference type="InterPro" id="IPR052343">
    <property type="entry name" value="Retrotransposon-Effector_Assoc"/>
</dbReference>
<accession>A0ABM3QQ19</accession>
<dbReference type="InterPro" id="IPR036691">
    <property type="entry name" value="Endo/exonu/phosph_ase_sf"/>
</dbReference>
<dbReference type="Proteomes" id="UP000813463">
    <property type="component" value="Chromosome 5"/>
</dbReference>
<reference evidence="3" key="2">
    <citation type="submission" date="2025-08" db="UniProtKB">
        <authorList>
            <consortium name="RefSeq"/>
        </authorList>
    </citation>
    <scope>IDENTIFICATION</scope>
    <source>
        <tissue evidence="3">Leaf</tissue>
    </source>
</reference>
<feature type="domain" description="Reverse transcriptase" evidence="1">
    <location>
        <begin position="240"/>
        <end position="373"/>
    </location>
</feature>
<organism evidence="2 3">
    <name type="scientific">Spinacia oleracea</name>
    <name type="common">Spinach</name>
    <dbReference type="NCBI Taxonomy" id="3562"/>
    <lineage>
        <taxon>Eukaryota</taxon>
        <taxon>Viridiplantae</taxon>
        <taxon>Streptophyta</taxon>
        <taxon>Embryophyta</taxon>
        <taxon>Tracheophyta</taxon>
        <taxon>Spermatophyta</taxon>
        <taxon>Magnoliopsida</taxon>
        <taxon>eudicotyledons</taxon>
        <taxon>Gunneridae</taxon>
        <taxon>Pentapetalae</taxon>
        <taxon>Caryophyllales</taxon>
        <taxon>Chenopodiaceae</taxon>
        <taxon>Chenopodioideae</taxon>
        <taxon>Anserineae</taxon>
        <taxon>Spinacia</taxon>
    </lineage>
</organism>
<dbReference type="PANTHER" id="PTHR46890:SF43">
    <property type="entry name" value="NON-LTR RETROELEMENT REVERSE TRANSCRIPTASE"/>
    <property type="match status" value="1"/>
</dbReference>
<reference evidence="2" key="1">
    <citation type="journal article" date="2021" name="Nat. Commun.">
        <title>Genomic analyses provide insights into spinach domestication and the genetic basis of agronomic traits.</title>
        <authorList>
            <person name="Cai X."/>
            <person name="Sun X."/>
            <person name="Xu C."/>
            <person name="Sun H."/>
            <person name="Wang X."/>
            <person name="Ge C."/>
            <person name="Zhang Z."/>
            <person name="Wang Q."/>
            <person name="Fei Z."/>
            <person name="Jiao C."/>
            <person name="Wang Q."/>
        </authorList>
    </citation>
    <scope>NUCLEOTIDE SEQUENCE [LARGE SCALE GENOMIC DNA]</scope>
    <source>
        <strain evidence="2">cv. Varoflay</strain>
    </source>
</reference>
<dbReference type="InterPro" id="IPR043502">
    <property type="entry name" value="DNA/RNA_pol_sf"/>
</dbReference>
<keyword evidence="2" id="KW-1185">Reference proteome</keyword>
<dbReference type="InterPro" id="IPR000477">
    <property type="entry name" value="RT_dom"/>
</dbReference>
<gene>
    <name evidence="3" type="primary">LOC130461395</name>
</gene>
<proteinExistence type="predicted"/>
<dbReference type="Pfam" id="PF00078">
    <property type="entry name" value="RVT_1"/>
    <property type="match status" value="1"/>
</dbReference>
<protein>
    <recommendedName>
        <fullName evidence="1">Reverse transcriptase domain-containing protein</fullName>
    </recommendedName>
</protein>
<dbReference type="RefSeq" id="XP_056685466.1">
    <property type="nucleotide sequence ID" value="XM_056829488.1"/>
</dbReference>
<dbReference type="Gene3D" id="3.60.10.10">
    <property type="entry name" value="Endonuclease/exonuclease/phosphatase"/>
    <property type="match status" value="1"/>
</dbReference>
<sequence>MGDFNSIMAMEDRIGTPVRFSEIQPMRECMASCELLEVKFVGKQFTWTNKQDGVNIVLSRIDRVLENSRWEDVFCTAESTCLPEDTFDHCPMVLSCYRSSHIKKPFKFYNMWTSAYGFLPLVQHNWDKVVQGCHMYKVDRSHVNPVIVDQGERLTDIHKGLLNCNFQENDIKGVLDSIPINKSPGLDGFNSMFFKAALPIIKRDVCLVVNDFFLTGKILREINITSIYLTPKVIVPAYIGNFRPIACCSVLYKCISKLMCKKLSQFLPEIISPNQGAFVAGRSILHNLLMCQDIIKHYNRGTTRPSCMMKLDLKKAYDTFEWKFIEEIMLELGFPPFFVNLVMTCLSTTQYSILINGAPSPLIQPIRGLRQGDPFLLYSLPCGWSTSPVFRLFSETTVLHVNPSKSSMYCCGMDPRTNAAIGTISGFQLDTCLLSILGCLLSPGRFKLVTVGQIFLIPVVVIWNINVVCRSYLCFGVYDDKRPGNVIWDKLCTDKDHGDLGFRNLAIWNQAAIGKLAWAIEKKKDNMWVKWVHALYIKDKRWQQYSPTLAVSWAVKYICKVKQLCTEKLLSTSWLNGAKYSIKRFIIL</sequence>
<dbReference type="SUPFAM" id="SSF56219">
    <property type="entry name" value="DNase I-like"/>
    <property type="match status" value="1"/>
</dbReference>
<dbReference type="PANTHER" id="PTHR46890">
    <property type="entry name" value="NON-LTR RETROLELEMENT REVERSE TRANSCRIPTASE-LIKE PROTEIN-RELATED"/>
    <property type="match status" value="1"/>
</dbReference>
<name>A0ABM3QQ19_SPIOL</name>